<dbReference type="OrthoDB" id="9781197at2"/>
<evidence type="ECO:0000313" key="4">
    <source>
        <dbReference type="EMBL" id="TYC62225.1"/>
    </source>
</evidence>
<dbReference type="SMART" id="SM01007">
    <property type="entry name" value="Aldolase_II"/>
    <property type="match status" value="1"/>
</dbReference>
<dbReference type="PANTHER" id="PTHR22789">
    <property type="entry name" value="FUCULOSE PHOSPHATE ALDOLASE"/>
    <property type="match status" value="1"/>
</dbReference>
<evidence type="ECO:0000313" key="5">
    <source>
        <dbReference type="Proteomes" id="UP000389128"/>
    </source>
</evidence>
<dbReference type="AlphaFoldDB" id="A0A6C2D918"/>
<keyword evidence="5" id="KW-1185">Reference proteome</keyword>
<dbReference type="InterPro" id="IPR036409">
    <property type="entry name" value="Aldolase_II/adducin_N_sf"/>
</dbReference>
<evidence type="ECO:0000256" key="1">
    <source>
        <dbReference type="ARBA" id="ARBA00022723"/>
    </source>
</evidence>
<evidence type="ECO:0000259" key="3">
    <source>
        <dbReference type="SMART" id="SM01007"/>
    </source>
</evidence>
<accession>A0A6C2D918</accession>
<dbReference type="InterPro" id="IPR001303">
    <property type="entry name" value="Aldolase_II/adducin_N"/>
</dbReference>
<dbReference type="GO" id="GO:0005829">
    <property type="term" value="C:cytosol"/>
    <property type="evidence" value="ECO:0007669"/>
    <property type="project" value="TreeGrafter"/>
</dbReference>
<feature type="domain" description="Class II aldolase/adducin N-terminal" evidence="3">
    <location>
        <begin position="15"/>
        <end position="203"/>
    </location>
</feature>
<keyword evidence="2" id="KW-0456">Lyase</keyword>
<dbReference type="SUPFAM" id="SSF53639">
    <property type="entry name" value="AraD/HMP-PK domain-like"/>
    <property type="match status" value="1"/>
</dbReference>
<proteinExistence type="predicted"/>
<dbReference type="GO" id="GO:0046872">
    <property type="term" value="F:metal ion binding"/>
    <property type="evidence" value="ECO:0007669"/>
    <property type="project" value="UniProtKB-KW"/>
</dbReference>
<keyword evidence="1" id="KW-0479">Metal-binding</keyword>
<dbReference type="EMBL" id="SDKK01000001">
    <property type="protein sequence ID" value="TYC62225.1"/>
    <property type="molecule type" value="Genomic_DNA"/>
</dbReference>
<dbReference type="RefSeq" id="WP_148577314.1">
    <property type="nucleotide sequence ID" value="NZ_SDKK01000001.1"/>
</dbReference>
<dbReference type="Proteomes" id="UP000389128">
    <property type="component" value="Unassembled WGS sequence"/>
</dbReference>
<organism evidence="4 5">
    <name type="scientific">Zoogloea oleivorans</name>
    <dbReference type="NCBI Taxonomy" id="1552750"/>
    <lineage>
        <taxon>Bacteria</taxon>
        <taxon>Pseudomonadati</taxon>
        <taxon>Pseudomonadota</taxon>
        <taxon>Betaproteobacteria</taxon>
        <taxon>Rhodocyclales</taxon>
        <taxon>Zoogloeaceae</taxon>
        <taxon>Zoogloea</taxon>
    </lineage>
</organism>
<reference evidence="4 5" key="1">
    <citation type="submission" date="2019-01" db="EMBL/GenBank/DDBJ databases">
        <title>Zoogloea oleivorans genome sequencing and assembly.</title>
        <authorList>
            <person name="Tancsics A."/>
            <person name="Farkas M."/>
            <person name="Kriszt B."/>
            <person name="Maroti G."/>
            <person name="Horvath B."/>
        </authorList>
    </citation>
    <scope>NUCLEOTIDE SEQUENCE [LARGE SCALE GENOMIC DNA]</scope>
    <source>
        <strain evidence="4 5">Buc</strain>
    </source>
</reference>
<gene>
    <name evidence="4" type="ORF">ETQ85_01345</name>
</gene>
<dbReference type="Pfam" id="PF00596">
    <property type="entry name" value="Aldolase_II"/>
    <property type="match status" value="1"/>
</dbReference>
<comment type="caution">
    <text evidence="4">The sequence shown here is derived from an EMBL/GenBank/DDBJ whole genome shotgun (WGS) entry which is preliminary data.</text>
</comment>
<dbReference type="InterPro" id="IPR050197">
    <property type="entry name" value="Aldolase_class_II_sugar_metab"/>
</dbReference>
<dbReference type="GO" id="GO:0019323">
    <property type="term" value="P:pentose catabolic process"/>
    <property type="evidence" value="ECO:0007669"/>
    <property type="project" value="TreeGrafter"/>
</dbReference>
<dbReference type="Gene3D" id="3.40.225.10">
    <property type="entry name" value="Class II aldolase/adducin N-terminal domain"/>
    <property type="match status" value="1"/>
</dbReference>
<protein>
    <submittedName>
        <fullName evidence="4">Class II aldolase/adducin family protein</fullName>
    </submittedName>
</protein>
<dbReference type="PANTHER" id="PTHR22789:SF0">
    <property type="entry name" value="3-OXO-TETRONATE 4-PHOSPHATE DECARBOXYLASE-RELATED"/>
    <property type="match status" value="1"/>
</dbReference>
<name>A0A6C2D918_9RHOO</name>
<dbReference type="GO" id="GO:0016832">
    <property type="term" value="F:aldehyde-lyase activity"/>
    <property type="evidence" value="ECO:0007669"/>
    <property type="project" value="TreeGrafter"/>
</dbReference>
<evidence type="ECO:0000256" key="2">
    <source>
        <dbReference type="ARBA" id="ARBA00023239"/>
    </source>
</evidence>
<sequence>MTLPAPAPHEHPTLAEASAVMRKAYEQGWISTRDGNISVAMSDRRGFLVSASGVVKHSLVPTQFVFVPNGETGAPSADAYPPPSGELELHRRIQATVGSGPLTVLHLHPTHTVAALYAGHRLAELCANFPEVTRYTRVGADVPALPATSEELAIACEAAFRPALGPMPHIVGLDRHGVVAVGRNPWEAFEHVERLEHICRIVLSAGLPSPRMSDFSPTTRTEPA</sequence>